<dbReference type="InterPro" id="IPR023772">
    <property type="entry name" value="DNA-bd_HTH_TetR-type_CS"/>
</dbReference>
<keyword evidence="2 4" id="KW-0238">DNA-binding</keyword>
<reference evidence="7" key="1">
    <citation type="submission" date="2016-10" db="EMBL/GenBank/DDBJ databases">
        <authorList>
            <person name="Varghese N."/>
            <person name="Submissions S."/>
        </authorList>
    </citation>
    <scope>NUCLEOTIDE SEQUENCE [LARGE SCALE GENOMIC DNA]</scope>
    <source>
        <strain evidence="7">DSM 44675</strain>
    </source>
</reference>
<gene>
    <name evidence="6" type="ORF">SAMN05444583_108123</name>
</gene>
<accession>A0A1H7PQN3</accession>
<evidence type="ECO:0000256" key="3">
    <source>
        <dbReference type="ARBA" id="ARBA00023163"/>
    </source>
</evidence>
<dbReference type="InterPro" id="IPR001647">
    <property type="entry name" value="HTH_TetR"/>
</dbReference>
<evidence type="ECO:0000313" key="6">
    <source>
        <dbReference type="EMBL" id="SEL37704.1"/>
    </source>
</evidence>
<keyword evidence="7" id="KW-1185">Reference proteome</keyword>
<dbReference type="PROSITE" id="PS50977">
    <property type="entry name" value="HTH_TETR_2"/>
    <property type="match status" value="1"/>
</dbReference>
<sequence length="193" mass="20805">MSSEAKFESTRRRLTEQQAETVDKLTTAAVAVLREQGFSGLTVRMVATEAGVAAATAYTYFSSKSHLVAEVFWRRLAAIPREVPTDLDPVARVCQVLRDVALLVSDEPALAAAATTAILGDDPDVEHLRLRIGKDIRGRLVAALGPGHDPDVLEALEIAWSGALVRAGMGYESYTQIADRLETTAKLIMAGQQ</sequence>
<feature type="domain" description="HTH tetR-type" evidence="5">
    <location>
        <begin position="19"/>
        <end position="79"/>
    </location>
</feature>
<dbReference type="AlphaFoldDB" id="A0A1H7PQN3"/>
<dbReference type="RefSeq" id="WP_027502337.1">
    <property type="nucleotide sequence ID" value="NZ_FOAW01000008.1"/>
</dbReference>
<dbReference type="Gene3D" id="1.10.357.10">
    <property type="entry name" value="Tetracycline Repressor, domain 2"/>
    <property type="match status" value="1"/>
</dbReference>
<dbReference type="InterPro" id="IPR009057">
    <property type="entry name" value="Homeodomain-like_sf"/>
</dbReference>
<name>A0A1H7PQN3_9NOCA</name>
<evidence type="ECO:0000256" key="2">
    <source>
        <dbReference type="ARBA" id="ARBA00023125"/>
    </source>
</evidence>
<keyword evidence="1" id="KW-0805">Transcription regulation</keyword>
<dbReference type="PROSITE" id="PS01081">
    <property type="entry name" value="HTH_TETR_1"/>
    <property type="match status" value="1"/>
</dbReference>
<protein>
    <submittedName>
        <fullName evidence="6">Regulatory protein, tetR family</fullName>
    </submittedName>
</protein>
<proteinExistence type="predicted"/>
<dbReference type="GO" id="GO:0000976">
    <property type="term" value="F:transcription cis-regulatory region binding"/>
    <property type="evidence" value="ECO:0007669"/>
    <property type="project" value="TreeGrafter"/>
</dbReference>
<dbReference type="Pfam" id="PF00440">
    <property type="entry name" value="TetR_N"/>
    <property type="match status" value="1"/>
</dbReference>
<evidence type="ECO:0000256" key="4">
    <source>
        <dbReference type="PROSITE-ProRule" id="PRU00335"/>
    </source>
</evidence>
<dbReference type="GO" id="GO:0003700">
    <property type="term" value="F:DNA-binding transcription factor activity"/>
    <property type="evidence" value="ECO:0007669"/>
    <property type="project" value="TreeGrafter"/>
</dbReference>
<dbReference type="PRINTS" id="PR00455">
    <property type="entry name" value="HTHTETR"/>
</dbReference>
<dbReference type="InterPro" id="IPR050109">
    <property type="entry name" value="HTH-type_TetR-like_transc_reg"/>
</dbReference>
<feature type="DNA-binding region" description="H-T-H motif" evidence="4">
    <location>
        <begin position="42"/>
        <end position="61"/>
    </location>
</feature>
<dbReference type="EMBL" id="FOAW01000008">
    <property type="protein sequence ID" value="SEL37704.1"/>
    <property type="molecule type" value="Genomic_DNA"/>
</dbReference>
<keyword evidence="3" id="KW-0804">Transcription</keyword>
<dbReference type="SUPFAM" id="SSF46689">
    <property type="entry name" value="Homeodomain-like"/>
    <property type="match status" value="1"/>
</dbReference>
<evidence type="ECO:0000313" key="7">
    <source>
        <dbReference type="Proteomes" id="UP000198677"/>
    </source>
</evidence>
<dbReference type="Proteomes" id="UP000198677">
    <property type="component" value="Unassembled WGS sequence"/>
</dbReference>
<dbReference type="PANTHER" id="PTHR30055:SF234">
    <property type="entry name" value="HTH-TYPE TRANSCRIPTIONAL REGULATOR BETI"/>
    <property type="match status" value="1"/>
</dbReference>
<evidence type="ECO:0000259" key="5">
    <source>
        <dbReference type="PROSITE" id="PS50977"/>
    </source>
</evidence>
<evidence type="ECO:0000256" key="1">
    <source>
        <dbReference type="ARBA" id="ARBA00023015"/>
    </source>
</evidence>
<dbReference type="PANTHER" id="PTHR30055">
    <property type="entry name" value="HTH-TYPE TRANSCRIPTIONAL REGULATOR RUTR"/>
    <property type="match status" value="1"/>
</dbReference>
<organism evidence="6 7">
    <name type="scientific">Rhodococcus maanshanensis</name>
    <dbReference type="NCBI Taxonomy" id="183556"/>
    <lineage>
        <taxon>Bacteria</taxon>
        <taxon>Bacillati</taxon>
        <taxon>Actinomycetota</taxon>
        <taxon>Actinomycetes</taxon>
        <taxon>Mycobacteriales</taxon>
        <taxon>Nocardiaceae</taxon>
        <taxon>Rhodococcus</taxon>
    </lineage>
</organism>